<protein>
    <submittedName>
        <fullName evidence="6">HlyD family efflux transporter periplasmic adaptor subunit</fullName>
    </submittedName>
</protein>
<sequence>MILFLINIIKASVKVTQTKASLIKTFYVGIALTGLVGFSQLSMASGSHHAEQTEHTEIKGPNGGKLLSDEDFSVEVTIFESGIPPEMRIFAYQNETEIVPEKVELTVTLDRLGGVQDIIQFTPERNYLVGDKEVIEPHSFDVTIKAQFQGKSYHWHYDNHEGRAEISDRLIKLSAIETENITPQTLEFTDTLFGVISVPQNKKFQLHAPYPGLVEKINVNVGDKVVKGQRLATLHNTQTLQNYYLESPTNGEISGVFSNTGDRADENAILEIIDLSEVWVDLSAFPENIERLSKGQNVIVYDLHHHERVKTKIDYIAPQMTGGHIARARAVMKNPDGHWRPGMHIKADIEIENRPVDLAVKVNAIQSFRDMPVVFAKFGNTFEVRMVQLGESDGEYVEVLGGIAPGTEYVTGNSFLLKAEVLKDGASHDH</sequence>
<feature type="domain" description="Lipoyl-binding" evidence="2">
    <location>
        <begin position="206"/>
        <end position="270"/>
    </location>
</feature>
<dbReference type="AlphaFoldDB" id="A0A545UC52"/>
<evidence type="ECO:0000259" key="2">
    <source>
        <dbReference type="Pfam" id="PF00364"/>
    </source>
</evidence>
<dbReference type="GO" id="GO:0015679">
    <property type="term" value="P:plasma membrane copper ion transport"/>
    <property type="evidence" value="ECO:0007669"/>
    <property type="project" value="TreeGrafter"/>
</dbReference>
<dbReference type="EMBL" id="VIKS01000009">
    <property type="protein sequence ID" value="TQV87048.1"/>
    <property type="molecule type" value="Genomic_DNA"/>
</dbReference>
<proteinExistence type="predicted"/>
<dbReference type="Pfam" id="PF25954">
    <property type="entry name" value="Beta-barrel_RND_2"/>
    <property type="match status" value="1"/>
</dbReference>
<dbReference type="Pfam" id="PF00364">
    <property type="entry name" value="Biotin_lipoyl"/>
    <property type="match status" value="1"/>
</dbReference>
<comment type="caution">
    <text evidence="6">The sequence shown here is derived from an EMBL/GenBank/DDBJ whole genome shotgun (WGS) entry which is preliminary data.</text>
</comment>
<reference evidence="6 7" key="1">
    <citation type="submission" date="2019-07" db="EMBL/GenBank/DDBJ databases">
        <title>Draft genome for Aliikangiella sp. M105.</title>
        <authorList>
            <person name="Wang G."/>
        </authorList>
    </citation>
    <scope>NUCLEOTIDE SEQUENCE [LARGE SCALE GENOMIC DNA]</scope>
    <source>
        <strain evidence="6 7">M105</strain>
    </source>
</reference>
<name>A0A545UC52_9GAMM</name>
<dbReference type="InterPro" id="IPR058792">
    <property type="entry name" value="Beta-barrel_RND_2"/>
</dbReference>
<dbReference type="InterPro" id="IPR011053">
    <property type="entry name" value="Single_hybrid_motif"/>
</dbReference>
<dbReference type="PANTHER" id="PTHR30097">
    <property type="entry name" value="CATION EFFLUX SYSTEM PROTEIN CUSB"/>
    <property type="match status" value="1"/>
</dbReference>
<dbReference type="GO" id="GO:0030288">
    <property type="term" value="C:outer membrane-bounded periplasmic space"/>
    <property type="evidence" value="ECO:0007669"/>
    <property type="project" value="TreeGrafter"/>
</dbReference>
<dbReference type="PANTHER" id="PTHR30097:SF4">
    <property type="entry name" value="SLR6042 PROTEIN"/>
    <property type="match status" value="1"/>
</dbReference>
<organism evidence="6 7">
    <name type="scientific">Aliikangiella coralliicola</name>
    <dbReference type="NCBI Taxonomy" id="2592383"/>
    <lineage>
        <taxon>Bacteria</taxon>
        <taxon>Pseudomonadati</taxon>
        <taxon>Pseudomonadota</taxon>
        <taxon>Gammaproteobacteria</taxon>
        <taxon>Oceanospirillales</taxon>
        <taxon>Pleioneaceae</taxon>
        <taxon>Aliikangiella</taxon>
    </lineage>
</organism>
<dbReference type="InterPro" id="IPR051909">
    <property type="entry name" value="MFP_Cation_Efflux"/>
</dbReference>
<dbReference type="InterPro" id="IPR058649">
    <property type="entry name" value="CzcB_C"/>
</dbReference>
<dbReference type="GO" id="GO:0046914">
    <property type="term" value="F:transition metal ion binding"/>
    <property type="evidence" value="ECO:0007669"/>
    <property type="project" value="TreeGrafter"/>
</dbReference>
<feature type="domain" description="CusB-like beta-barrel" evidence="3">
    <location>
        <begin position="278"/>
        <end position="349"/>
    </location>
</feature>
<dbReference type="SUPFAM" id="SSF51230">
    <property type="entry name" value="Single hybrid motif"/>
    <property type="match status" value="1"/>
</dbReference>
<dbReference type="Gene3D" id="2.40.420.20">
    <property type="match status" value="1"/>
</dbReference>
<gene>
    <name evidence="6" type="ORF">FLL46_14680</name>
</gene>
<dbReference type="RefSeq" id="WP_142932007.1">
    <property type="nucleotide sequence ID" value="NZ_ML660165.1"/>
</dbReference>
<dbReference type="OrthoDB" id="9768185at2"/>
<evidence type="ECO:0000313" key="6">
    <source>
        <dbReference type="EMBL" id="TQV87048.1"/>
    </source>
</evidence>
<dbReference type="GO" id="GO:0060003">
    <property type="term" value="P:copper ion export"/>
    <property type="evidence" value="ECO:0007669"/>
    <property type="project" value="TreeGrafter"/>
</dbReference>
<feature type="domain" description="CzcB-like C-terminal circularly permuted SH3-like" evidence="5">
    <location>
        <begin position="358"/>
        <end position="418"/>
    </location>
</feature>
<keyword evidence="1" id="KW-0813">Transport</keyword>
<evidence type="ECO:0000313" key="7">
    <source>
        <dbReference type="Proteomes" id="UP000315439"/>
    </source>
</evidence>
<evidence type="ECO:0000259" key="3">
    <source>
        <dbReference type="Pfam" id="PF25954"/>
    </source>
</evidence>
<evidence type="ECO:0000259" key="5">
    <source>
        <dbReference type="Pfam" id="PF25975"/>
    </source>
</evidence>
<dbReference type="InterPro" id="IPR000089">
    <property type="entry name" value="Biotin_lipoyl"/>
</dbReference>
<evidence type="ECO:0000259" key="4">
    <source>
        <dbReference type="Pfam" id="PF25971"/>
    </source>
</evidence>
<dbReference type="Pfam" id="PF25971">
    <property type="entry name" value="CzcB_N"/>
    <property type="match status" value="1"/>
</dbReference>
<dbReference type="Pfam" id="PF25975">
    <property type="entry name" value="CzcB_C"/>
    <property type="match status" value="1"/>
</dbReference>
<keyword evidence="7" id="KW-1185">Reference proteome</keyword>
<feature type="domain" description="CzcB N-terminal" evidence="4">
    <location>
        <begin position="64"/>
        <end position="155"/>
    </location>
</feature>
<dbReference type="Proteomes" id="UP000315439">
    <property type="component" value="Unassembled WGS sequence"/>
</dbReference>
<dbReference type="Gene3D" id="2.40.30.170">
    <property type="match status" value="1"/>
</dbReference>
<evidence type="ECO:0000256" key="1">
    <source>
        <dbReference type="ARBA" id="ARBA00022448"/>
    </source>
</evidence>
<dbReference type="Gene3D" id="2.40.50.100">
    <property type="match status" value="1"/>
</dbReference>
<dbReference type="InterPro" id="IPR058646">
    <property type="entry name" value="CzcB_N"/>
</dbReference>
<accession>A0A545UC52</accession>